<feature type="compositionally biased region" description="Basic residues" evidence="1">
    <location>
        <begin position="293"/>
        <end position="307"/>
    </location>
</feature>
<name>A0ABP1RPG5_9HEXA</name>
<sequence>MERIQLSKHFNIFNLSVLNLNDALKNDVRLVQGQRLKNFGTSTEIKDFSNNAKDFLNSGDGDSFIKNKVIKMKSRSLNQNHPFGSSNQQRDSDADDIVMKQKLEMVFKGLCATNGINIIHLEGSFRQHHGGKGQGGGGGGADPGGGKSVSFHAGSTPHHGENAGNSNQTGASPGGTGSGGGGKRPPRKRSHHFSSNESKSESTTQDEDALSSSEWDQSSASTGSAITTTSISTSASTTGKGHHHQTKRTTQKEVTNPQNSKRSRVMSKSKSVLVSEETTVFSDEANHEASKKGQTRKIVKERSKRTTSIHSNIPLNFAKGEWKAGQLDSPEHSPPEISLEASHHSLSAVIHSNLHPLPKKKQQKVKHLKTLRLRPSKTTTRQIQTERDSQWLKWTSSESSYDEDADEQEGVSMVTVEFSPERTALDQLTSCDASGKCTLISIPRSAVHLAYEIAGVIPPSQEGLKHHGPEGPAPPPTAPDPDPELEEKYLHNFLFELPCAGSGIQPFKQGQVATICPANWSNIKEITLPTIYKPVKHSETILYGEILEPFGSNPEIVPTKCRTDGQTSYNFPYNMTFGVAPAGSILDCFGNELKEPSFHLDGDDCGNLGFKSSNELIQPQDPILRIVVTSEVEGVSKEKESIICCYEYPGYSGSEMQVKVCNMPDSSIFHKTCKFGKERKRMAKWNHVWKHHNRILARIIYEKESKGNMNFVKDNENALKECLCRLQDPQVESGSKDHCVCSGMGILPCVSLSTSTKKLEKDEYAIKCGAVFFPILFKTDIDKSLVFPSEHKRYGEVCNEEEFKDTLFHGDDLTYENPCNSGGPSLELVDCAGNRIVLGDLNIDDCLNWRISTPDEKEGTMTPPKLSIKAFNYKPSEKKIVSSVSRQKAFLCCFQYAAQPFQSEDHKKNCNAPNLDALNKVGWCKKVVDNNGRREHGSFVDKEKYEQLHKKLELTVEFHRRSKRNNWLDGDGINEKWSRCMCSNKIAGFGGAAEWEKAKGACIPLIVSPFNLYKRREADLLDPFPKCKHSWPNFPKLGYIMNPQVFLKKNGIWELPHRYQKTGNPSSTSKCYLDESFEERYSNEGSSPVLLDLNLVSIPRKQTDDCGNLPVGNPKMFIISEHTLHQYEKKGGSDFISTDWIHCCYNYFYKPSHDDQYKVCNMPNPASVKKKCRNPLRSVMRRKHEKELARRLTIASFGANFKGNQVPPKLDLDSKGENAVKKCVCQSSKSQGDNERCEKLHLPPCMIPKGEVNTDIVKPEETFTQCATTSPTWSTGSLRLPILMKTQSDPDFKTSFKSVELFQDKNLKTKKYRCPNDDTEFNLAGASSGLADCYGESLDLSSPKGFDDCQNPNVATPSQSDLTLRKYPKLELIAADQVPGGGGDTRIFCCFNYPISEDDEQVKVCNKFSKTAFGNECKDRHSSETDQNIRQSIQRLKDERVAQPNADVLKPSVPFTNGKRMKWTKCICNRDKTAC</sequence>
<feature type="compositionally biased region" description="Gly residues" evidence="1">
    <location>
        <begin position="132"/>
        <end position="147"/>
    </location>
</feature>
<dbReference type="Proteomes" id="UP001642540">
    <property type="component" value="Unassembled WGS sequence"/>
</dbReference>
<comment type="caution">
    <text evidence="2">The sequence shown here is derived from an EMBL/GenBank/DDBJ whole genome shotgun (WGS) entry which is preliminary data.</text>
</comment>
<feature type="region of interest" description="Disordered" evidence="1">
    <location>
        <begin position="460"/>
        <end position="485"/>
    </location>
</feature>
<evidence type="ECO:0000313" key="2">
    <source>
        <dbReference type="EMBL" id="CAL8132201.1"/>
    </source>
</evidence>
<protein>
    <submittedName>
        <fullName evidence="2">Uncharacterized protein</fullName>
    </submittedName>
</protein>
<proteinExistence type="predicted"/>
<reference evidence="2 3" key="1">
    <citation type="submission" date="2024-08" db="EMBL/GenBank/DDBJ databases">
        <authorList>
            <person name="Cucini C."/>
            <person name="Frati F."/>
        </authorList>
    </citation>
    <scope>NUCLEOTIDE SEQUENCE [LARGE SCALE GENOMIC DNA]</scope>
</reference>
<dbReference type="EMBL" id="CAXLJM020000092">
    <property type="protein sequence ID" value="CAL8132201.1"/>
    <property type="molecule type" value="Genomic_DNA"/>
</dbReference>
<keyword evidence="3" id="KW-1185">Reference proteome</keyword>
<accession>A0ABP1RPG5</accession>
<feature type="compositionally biased region" description="Pro residues" evidence="1">
    <location>
        <begin position="471"/>
        <end position="480"/>
    </location>
</feature>
<feature type="compositionally biased region" description="Gly residues" evidence="1">
    <location>
        <begin position="172"/>
        <end position="183"/>
    </location>
</feature>
<feature type="compositionally biased region" description="Polar residues" evidence="1">
    <location>
        <begin position="193"/>
        <end position="203"/>
    </location>
</feature>
<gene>
    <name evidence="2" type="ORF">ODALV1_LOCUS24520</name>
</gene>
<organism evidence="2 3">
    <name type="scientific">Orchesella dallaii</name>
    <dbReference type="NCBI Taxonomy" id="48710"/>
    <lineage>
        <taxon>Eukaryota</taxon>
        <taxon>Metazoa</taxon>
        <taxon>Ecdysozoa</taxon>
        <taxon>Arthropoda</taxon>
        <taxon>Hexapoda</taxon>
        <taxon>Collembola</taxon>
        <taxon>Entomobryomorpha</taxon>
        <taxon>Entomobryoidea</taxon>
        <taxon>Orchesellidae</taxon>
        <taxon>Orchesellinae</taxon>
        <taxon>Orchesella</taxon>
    </lineage>
</organism>
<feature type="region of interest" description="Disordered" evidence="1">
    <location>
        <begin position="127"/>
        <end position="311"/>
    </location>
</feature>
<evidence type="ECO:0000256" key="1">
    <source>
        <dbReference type="SAM" id="MobiDB-lite"/>
    </source>
</evidence>
<evidence type="ECO:0000313" key="3">
    <source>
        <dbReference type="Proteomes" id="UP001642540"/>
    </source>
</evidence>
<feature type="compositionally biased region" description="Basic residues" evidence="1">
    <location>
        <begin position="240"/>
        <end position="249"/>
    </location>
</feature>
<feature type="compositionally biased region" description="Low complexity" evidence="1">
    <location>
        <begin position="218"/>
        <end position="239"/>
    </location>
</feature>